<comment type="caution">
    <text evidence="2">The sequence shown here is derived from an EMBL/GenBank/DDBJ whole genome shotgun (WGS) entry which is preliminary data.</text>
</comment>
<organism evidence="2 3">
    <name type="scientific">Larkinella punicea</name>
    <dbReference type="NCBI Taxonomy" id="2315727"/>
    <lineage>
        <taxon>Bacteria</taxon>
        <taxon>Pseudomonadati</taxon>
        <taxon>Bacteroidota</taxon>
        <taxon>Cytophagia</taxon>
        <taxon>Cytophagales</taxon>
        <taxon>Spirosomataceae</taxon>
        <taxon>Larkinella</taxon>
    </lineage>
</organism>
<feature type="chain" id="PRO_5017066531" evidence="1">
    <location>
        <begin position="26"/>
        <end position="282"/>
    </location>
</feature>
<dbReference type="EMBL" id="QOWE01000001">
    <property type="protein sequence ID" value="RCR71388.1"/>
    <property type="molecule type" value="Genomic_DNA"/>
</dbReference>
<evidence type="ECO:0000313" key="2">
    <source>
        <dbReference type="EMBL" id="RCR71388.1"/>
    </source>
</evidence>
<dbReference type="AlphaFoldDB" id="A0A368JUQ7"/>
<reference evidence="2 3" key="1">
    <citation type="submission" date="2018-07" db="EMBL/GenBank/DDBJ databases">
        <title>Genome analysis of Larkinella rosea.</title>
        <authorList>
            <person name="Zhou Z."/>
            <person name="Wang G."/>
        </authorList>
    </citation>
    <scope>NUCLEOTIDE SEQUENCE [LARGE SCALE GENOMIC DNA]</scope>
    <source>
        <strain evidence="3">zzj9</strain>
    </source>
</reference>
<proteinExistence type="predicted"/>
<keyword evidence="3" id="KW-1185">Reference proteome</keyword>
<sequence>MKLFTQSCLLLASFILLFISCTVQDHLQPSSVYQNCRLSVVSRNNAAKLLPGEDIKVGDLHYAATIYDAGKPFIVREITVEDGKTYAIGGSPYDLIYEYDANGKVLKTEDNTPSDKYTTYYEYLPNQIKTRETAFKRSNDILTTHTLNNQGLVTNTSFEYGAFVASTPTYDENGYVVERKNSSGESIKYTIKNGNTIKKEFAGASTVYEYDLSRPNLPNPLPFFGKENRNLLVKESTSTETSHIEYKYLFDNDGRVKRMITKVISGGESFVQGFTDYEYSCQ</sequence>
<dbReference type="Gene3D" id="2.180.10.10">
    <property type="entry name" value="RHS repeat-associated core"/>
    <property type="match status" value="1"/>
</dbReference>
<protein>
    <submittedName>
        <fullName evidence="2">DUF4595 domain-containing protein</fullName>
    </submittedName>
</protein>
<name>A0A368JUQ7_9BACT</name>
<dbReference type="OrthoDB" id="958326at2"/>
<dbReference type="Proteomes" id="UP000253383">
    <property type="component" value="Unassembled WGS sequence"/>
</dbReference>
<dbReference type="PROSITE" id="PS51257">
    <property type="entry name" value="PROKAR_LIPOPROTEIN"/>
    <property type="match status" value="1"/>
</dbReference>
<keyword evidence="1" id="KW-0732">Signal</keyword>
<accession>A0A368JUQ7</accession>
<evidence type="ECO:0000256" key="1">
    <source>
        <dbReference type="SAM" id="SignalP"/>
    </source>
</evidence>
<dbReference type="RefSeq" id="WP_114403919.1">
    <property type="nucleotide sequence ID" value="NZ_QOWE01000001.1"/>
</dbReference>
<gene>
    <name evidence="2" type="ORF">DUE52_00155</name>
</gene>
<evidence type="ECO:0000313" key="3">
    <source>
        <dbReference type="Proteomes" id="UP000253383"/>
    </source>
</evidence>
<feature type="signal peptide" evidence="1">
    <location>
        <begin position="1"/>
        <end position="25"/>
    </location>
</feature>